<proteinExistence type="predicted"/>
<sequence>MIAATALLGAALLTACDSGDPPVLDSTLNTGTAAPSPIVATGAPGKWQKLAGECPQIPAAAGVLQPGKTSRGTIENSIVLNVQCEYAAIKGKLPKASVNIGIYRIATIEGPADQLAVANLAKNRRVADTDPTVPVRTLRGIGDAGFASVFPGKGVRLYAQSSNAVVLLEYADPGDGERSLARAEAYTRDVLAALQ</sequence>
<organism evidence="1 2">
    <name type="scientific">Actinoplanes utahensis</name>
    <dbReference type="NCBI Taxonomy" id="1869"/>
    <lineage>
        <taxon>Bacteria</taxon>
        <taxon>Bacillati</taxon>
        <taxon>Actinomycetota</taxon>
        <taxon>Actinomycetes</taxon>
        <taxon>Micromonosporales</taxon>
        <taxon>Micromonosporaceae</taxon>
        <taxon>Actinoplanes</taxon>
    </lineage>
</organism>
<name>A0A0A6UR10_ACTUT</name>
<comment type="caution">
    <text evidence="1">The sequence shown here is derived from an EMBL/GenBank/DDBJ whole genome shotgun (WGS) entry which is preliminary data.</text>
</comment>
<dbReference type="EMBL" id="JRTT01000008">
    <property type="protein sequence ID" value="KHD77851.1"/>
    <property type="molecule type" value="Genomic_DNA"/>
</dbReference>
<accession>A0A0A6UR10</accession>
<protein>
    <submittedName>
        <fullName evidence="1">Uncharacterized protein</fullName>
    </submittedName>
</protein>
<dbReference type="RefSeq" id="WP_043523654.1">
    <property type="nucleotide sequence ID" value="NZ_BAABKU010000026.1"/>
</dbReference>
<evidence type="ECO:0000313" key="1">
    <source>
        <dbReference type="EMBL" id="KHD77851.1"/>
    </source>
</evidence>
<dbReference type="AlphaFoldDB" id="A0A0A6UR10"/>
<dbReference type="Proteomes" id="UP000054537">
    <property type="component" value="Unassembled WGS sequence"/>
</dbReference>
<dbReference type="OrthoDB" id="9890306at2"/>
<gene>
    <name evidence="1" type="ORF">MB27_08670</name>
</gene>
<evidence type="ECO:0000313" key="2">
    <source>
        <dbReference type="Proteomes" id="UP000054537"/>
    </source>
</evidence>
<keyword evidence="2" id="KW-1185">Reference proteome</keyword>
<reference evidence="1 2" key="1">
    <citation type="submission" date="2014-10" db="EMBL/GenBank/DDBJ databases">
        <title>Draft genome sequence of Actinoplanes utahensis NRRL 12052.</title>
        <authorList>
            <person name="Velasco-Bucheli B."/>
            <person name="del Cerro C."/>
            <person name="Hormigo D."/>
            <person name="Garcia J.L."/>
            <person name="Acebal C."/>
            <person name="Arroyo M."/>
            <person name="de la Mata I."/>
        </authorList>
    </citation>
    <scope>NUCLEOTIDE SEQUENCE [LARGE SCALE GENOMIC DNA]</scope>
    <source>
        <strain evidence="1 2">NRRL 12052</strain>
    </source>
</reference>